<evidence type="ECO:0000313" key="2">
    <source>
        <dbReference type="EnsemblProtists" id="PYU1_T005383"/>
    </source>
</evidence>
<dbReference type="EnsemblProtists" id="PYU1_T005383">
    <property type="protein sequence ID" value="PYU1_T005383"/>
    <property type="gene ID" value="PYU1_G005372"/>
</dbReference>
<dbReference type="VEuPathDB" id="FungiDB:PYU1_G005372"/>
<organism evidence="2 3">
    <name type="scientific">Globisporangium ultimum (strain ATCC 200006 / CBS 805.95 / DAOM BR144)</name>
    <name type="common">Pythium ultimum</name>
    <dbReference type="NCBI Taxonomy" id="431595"/>
    <lineage>
        <taxon>Eukaryota</taxon>
        <taxon>Sar</taxon>
        <taxon>Stramenopiles</taxon>
        <taxon>Oomycota</taxon>
        <taxon>Peronosporomycetes</taxon>
        <taxon>Pythiales</taxon>
        <taxon>Pythiaceae</taxon>
        <taxon>Globisporangium</taxon>
    </lineage>
</organism>
<reference evidence="3" key="1">
    <citation type="journal article" date="2010" name="Genome Biol.">
        <title>Genome sequence of the necrotrophic plant pathogen Pythium ultimum reveals original pathogenicity mechanisms and effector repertoire.</title>
        <authorList>
            <person name="Levesque C.A."/>
            <person name="Brouwer H."/>
            <person name="Cano L."/>
            <person name="Hamilton J.P."/>
            <person name="Holt C."/>
            <person name="Huitema E."/>
            <person name="Raffaele S."/>
            <person name="Robideau G.P."/>
            <person name="Thines M."/>
            <person name="Win J."/>
            <person name="Zerillo M.M."/>
            <person name="Beakes G.W."/>
            <person name="Boore J.L."/>
            <person name="Busam D."/>
            <person name="Dumas B."/>
            <person name="Ferriera S."/>
            <person name="Fuerstenberg S.I."/>
            <person name="Gachon C.M."/>
            <person name="Gaulin E."/>
            <person name="Govers F."/>
            <person name="Grenville-Briggs L."/>
            <person name="Horner N."/>
            <person name="Hostetler J."/>
            <person name="Jiang R.H."/>
            <person name="Johnson J."/>
            <person name="Krajaejun T."/>
            <person name="Lin H."/>
            <person name="Meijer H.J."/>
            <person name="Moore B."/>
            <person name="Morris P."/>
            <person name="Phuntmart V."/>
            <person name="Puiu D."/>
            <person name="Shetty J."/>
            <person name="Stajich J.E."/>
            <person name="Tripathy S."/>
            <person name="Wawra S."/>
            <person name="van West P."/>
            <person name="Whitty B.R."/>
            <person name="Coutinho P.M."/>
            <person name="Henrissat B."/>
            <person name="Martin F."/>
            <person name="Thomas P.D."/>
            <person name="Tyler B.M."/>
            <person name="De Vries R.P."/>
            <person name="Kamoun S."/>
            <person name="Yandell M."/>
            <person name="Tisserat N."/>
            <person name="Buell C.R."/>
        </authorList>
    </citation>
    <scope>NUCLEOTIDE SEQUENCE</scope>
    <source>
        <strain evidence="3">DAOM:BR144</strain>
    </source>
</reference>
<keyword evidence="3" id="KW-1185">Reference proteome</keyword>
<evidence type="ECO:0000313" key="3">
    <source>
        <dbReference type="Proteomes" id="UP000019132"/>
    </source>
</evidence>
<dbReference type="HOGENOM" id="CLU_2418055_0_0_1"/>
<keyword evidence="1" id="KW-1133">Transmembrane helix</keyword>
<proteinExistence type="predicted"/>
<dbReference type="AlphaFoldDB" id="K3WK91"/>
<evidence type="ECO:0000256" key="1">
    <source>
        <dbReference type="SAM" id="Phobius"/>
    </source>
</evidence>
<dbReference type="EMBL" id="GL376633">
    <property type="status" value="NOT_ANNOTATED_CDS"/>
    <property type="molecule type" value="Genomic_DNA"/>
</dbReference>
<dbReference type="OMA" id="AKWETHR"/>
<name>K3WK91_GLOUD</name>
<sequence>MEGLSVSLAGLTKEIVAVFGCLCIVFNILLPIATDVLRFVALEGPEEWAKWETHRTQQRDLKRLERKLELLRKRDAKVSYYTRWIVSSKGNP</sequence>
<keyword evidence="1" id="KW-0472">Membrane</keyword>
<dbReference type="eggNOG" id="ENOG502SFF6">
    <property type="taxonomic scope" value="Eukaryota"/>
</dbReference>
<protein>
    <submittedName>
        <fullName evidence="2">Uncharacterized protein</fullName>
    </submittedName>
</protein>
<accession>K3WK91</accession>
<reference evidence="3" key="2">
    <citation type="submission" date="2010-04" db="EMBL/GenBank/DDBJ databases">
        <authorList>
            <person name="Buell R."/>
            <person name="Hamilton J."/>
            <person name="Hostetler J."/>
        </authorList>
    </citation>
    <scope>NUCLEOTIDE SEQUENCE [LARGE SCALE GENOMIC DNA]</scope>
    <source>
        <strain evidence="3">DAOM:BR144</strain>
    </source>
</reference>
<dbReference type="InParanoid" id="K3WK91"/>
<reference evidence="2" key="3">
    <citation type="submission" date="2015-02" db="UniProtKB">
        <authorList>
            <consortium name="EnsemblProtists"/>
        </authorList>
    </citation>
    <scope>IDENTIFICATION</scope>
    <source>
        <strain evidence="2">DAOM BR144</strain>
    </source>
</reference>
<feature type="transmembrane region" description="Helical" evidence="1">
    <location>
        <begin position="15"/>
        <end position="33"/>
    </location>
</feature>
<dbReference type="Proteomes" id="UP000019132">
    <property type="component" value="Unassembled WGS sequence"/>
</dbReference>
<keyword evidence="1" id="KW-0812">Transmembrane</keyword>